<accession>A0A4R3MV45</accession>
<feature type="binding site" evidence="2">
    <location>
        <position position="90"/>
    </location>
    <ligand>
        <name>Mg(2+)</name>
        <dbReference type="ChEBI" id="CHEBI:18420"/>
        <label>2</label>
    </ligand>
</feature>
<dbReference type="GO" id="GO:0007165">
    <property type="term" value="P:signal transduction"/>
    <property type="evidence" value="ECO:0007669"/>
    <property type="project" value="TreeGrafter"/>
</dbReference>
<feature type="binding site" evidence="2">
    <location>
        <position position="220"/>
    </location>
    <ligand>
        <name>Mg(2+)</name>
        <dbReference type="ChEBI" id="CHEBI:18420"/>
        <label>2</label>
    </ligand>
</feature>
<name>A0A4R3MV45_9GAMM</name>
<reference evidence="3 4" key="1">
    <citation type="submission" date="2019-03" db="EMBL/GenBank/DDBJ databases">
        <title>Genomic Encyclopedia of Type Strains, Phase IV (KMG-IV): sequencing the most valuable type-strain genomes for metagenomic binning, comparative biology and taxonomic classification.</title>
        <authorList>
            <person name="Goeker M."/>
        </authorList>
    </citation>
    <scope>NUCLEOTIDE SEQUENCE [LARGE SCALE GENOMIC DNA]</scope>
    <source>
        <strain evidence="3 4">DSM 13587</strain>
    </source>
</reference>
<organism evidence="3 4">
    <name type="scientific">Thiobaca trueperi</name>
    <dbReference type="NCBI Taxonomy" id="127458"/>
    <lineage>
        <taxon>Bacteria</taxon>
        <taxon>Pseudomonadati</taxon>
        <taxon>Pseudomonadota</taxon>
        <taxon>Gammaproteobacteria</taxon>
        <taxon>Chromatiales</taxon>
        <taxon>Chromatiaceae</taxon>
        <taxon>Thiobaca</taxon>
    </lineage>
</organism>
<dbReference type="CDD" id="cd01637">
    <property type="entry name" value="IMPase_like"/>
    <property type="match status" value="1"/>
</dbReference>
<evidence type="ECO:0000256" key="1">
    <source>
        <dbReference type="ARBA" id="ARBA00009759"/>
    </source>
</evidence>
<dbReference type="GO" id="GO:0046872">
    <property type="term" value="F:metal ion binding"/>
    <property type="evidence" value="ECO:0007669"/>
    <property type="project" value="UniProtKB-KW"/>
</dbReference>
<keyword evidence="4" id="KW-1185">Reference proteome</keyword>
<dbReference type="Gene3D" id="3.30.540.10">
    <property type="entry name" value="Fructose-1,6-Bisphosphatase, subunit A, domain 1"/>
    <property type="match status" value="1"/>
</dbReference>
<dbReference type="PRINTS" id="PR00377">
    <property type="entry name" value="IMPHPHTASES"/>
</dbReference>
<keyword evidence="2" id="KW-0479">Metal-binding</keyword>
<sequence length="279" mass="30464">MLNPELDFLTALLRDIAATEIMPRFHCARTERKADGSLVTATDLAVQTRLVAALDRAFPGIPLLGEEMSGTEQARLLAAADQRVWVLDPLDGTSNYALGFPGFAISLALIEQGRTVLGIVFDPVRDECFTAARGLGAWLNGEPLRPVLNGQPGTLGSDLELSDCLAMIDLKRLPPAALPALFRPGGFRSQRNLGSVALDWCWLAAGRFQLYLHGNQRLWDYAAGRLIADEAGVPSRHYQTDGVTPAREPSLEPRLAVAAMSDALLERWLAFLDLPWRAH</sequence>
<feature type="binding site" evidence="2">
    <location>
        <position position="66"/>
    </location>
    <ligand>
        <name>Mg(2+)</name>
        <dbReference type="ChEBI" id="CHEBI:18420"/>
        <label>1</label>
        <note>catalytic</note>
    </ligand>
</feature>
<proteinExistence type="inferred from homology"/>
<dbReference type="AlphaFoldDB" id="A0A4R3MV45"/>
<comment type="cofactor">
    <cofactor evidence="2">
        <name>Mg(2+)</name>
        <dbReference type="ChEBI" id="CHEBI:18420"/>
    </cofactor>
</comment>
<dbReference type="Gene3D" id="3.40.190.80">
    <property type="match status" value="1"/>
</dbReference>
<dbReference type="PANTHER" id="PTHR20854:SF4">
    <property type="entry name" value="INOSITOL-1-MONOPHOSPHATASE-RELATED"/>
    <property type="match status" value="1"/>
</dbReference>
<protein>
    <submittedName>
        <fullName evidence="3">Myo-inositol-1(Or 4)-monophosphatase</fullName>
    </submittedName>
</protein>
<dbReference type="PANTHER" id="PTHR20854">
    <property type="entry name" value="INOSITOL MONOPHOSPHATASE"/>
    <property type="match status" value="1"/>
</dbReference>
<dbReference type="GO" id="GO:0008934">
    <property type="term" value="F:inositol monophosphate 1-phosphatase activity"/>
    <property type="evidence" value="ECO:0007669"/>
    <property type="project" value="TreeGrafter"/>
</dbReference>
<feature type="binding site" evidence="2">
    <location>
        <position position="91"/>
    </location>
    <ligand>
        <name>Mg(2+)</name>
        <dbReference type="ChEBI" id="CHEBI:18420"/>
        <label>1</label>
        <note>catalytic</note>
    </ligand>
</feature>
<dbReference type="Pfam" id="PF00459">
    <property type="entry name" value="Inositol_P"/>
    <property type="match status" value="1"/>
</dbReference>
<dbReference type="Proteomes" id="UP000295717">
    <property type="component" value="Unassembled WGS sequence"/>
</dbReference>
<dbReference type="EMBL" id="SMAO01000013">
    <property type="protein sequence ID" value="TCT18188.1"/>
    <property type="molecule type" value="Genomic_DNA"/>
</dbReference>
<evidence type="ECO:0000313" key="3">
    <source>
        <dbReference type="EMBL" id="TCT18188.1"/>
    </source>
</evidence>
<evidence type="ECO:0000256" key="2">
    <source>
        <dbReference type="PIRSR" id="PIRSR600760-2"/>
    </source>
</evidence>
<keyword evidence="2" id="KW-0460">Magnesium</keyword>
<evidence type="ECO:0000313" key="4">
    <source>
        <dbReference type="Proteomes" id="UP000295717"/>
    </source>
</evidence>
<feature type="binding site" evidence="2">
    <location>
        <position position="88"/>
    </location>
    <ligand>
        <name>Mg(2+)</name>
        <dbReference type="ChEBI" id="CHEBI:18420"/>
        <label>1</label>
        <note>catalytic</note>
    </ligand>
</feature>
<dbReference type="SUPFAM" id="SSF56655">
    <property type="entry name" value="Carbohydrate phosphatase"/>
    <property type="match status" value="1"/>
</dbReference>
<comment type="caution">
    <text evidence="3">The sequence shown here is derived from an EMBL/GenBank/DDBJ whole genome shotgun (WGS) entry which is preliminary data.</text>
</comment>
<gene>
    <name evidence="3" type="ORF">EDC35_1136</name>
</gene>
<dbReference type="InterPro" id="IPR000760">
    <property type="entry name" value="Inositol_monophosphatase-like"/>
</dbReference>
<dbReference type="GO" id="GO:0006020">
    <property type="term" value="P:inositol metabolic process"/>
    <property type="evidence" value="ECO:0007669"/>
    <property type="project" value="TreeGrafter"/>
</dbReference>
<comment type="similarity">
    <text evidence="1">Belongs to the inositol monophosphatase superfamily.</text>
</comment>